<protein>
    <submittedName>
        <fullName evidence="2">Cytochrome c oxidase subunit NDUFA4</fullName>
    </submittedName>
</protein>
<dbReference type="AlphaFoldDB" id="A0A1D2M717"/>
<evidence type="ECO:0000313" key="2">
    <source>
        <dbReference type="EMBL" id="ODM88763.1"/>
    </source>
</evidence>
<evidence type="ECO:0000313" key="3">
    <source>
        <dbReference type="Proteomes" id="UP000094527"/>
    </source>
</evidence>
<keyword evidence="3" id="KW-1185">Reference proteome</keyword>
<feature type="transmembrane region" description="Helical" evidence="1">
    <location>
        <begin position="38"/>
        <end position="59"/>
    </location>
</feature>
<dbReference type="Pfam" id="PF06522">
    <property type="entry name" value="B12D"/>
    <property type="match status" value="1"/>
</dbReference>
<dbReference type="OMA" id="WYVIRLA"/>
<comment type="caution">
    <text evidence="2">The sequence shown here is derived from an EMBL/GenBank/DDBJ whole genome shotgun (WGS) entry which is preliminary data.</text>
</comment>
<dbReference type="STRING" id="48709.A0A1D2M717"/>
<dbReference type="PANTHER" id="PTHR14256:SF1">
    <property type="entry name" value="GEO09626P1"/>
    <property type="match status" value="1"/>
</dbReference>
<accession>A0A1D2M717</accession>
<proteinExistence type="predicted"/>
<keyword evidence="1" id="KW-0812">Transmembrane</keyword>
<keyword evidence="1" id="KW-0472">Membrane</keyword>
<reference evidence="2 3" key="1">
    <citation type="journal article" date="2016" name="Genome Biol. Evol.">
        <title>Gene Family Evolution Reflects Adaptation to Soil Environmental Stressors in the Genome of the Collembolan Orchesella cincta.</title>
        <authorList>
            <person name="Faddeeva-Vakhrusheva A."/>
            <person name="Derks M.F."/>
            <person name="Anvar S.Y."/>
            <person name="Agamennone V."/>
            <person name="Suring W."/>
            <person name="Smit S."/>
            <person name="van Straalen N.M."/>
            <person name="Roelofs D."/>
        </authorList>
    </citation>
    <scope>NUCLEOTIDE SEQUENCE [LARGE SCALE GENOMIC DNA]</scope>
    <source>
        <tissue evidence="2">Mixed pool</tissue>
    </source>
</reference>
<dbReference type="PANTHER" id="PTHR14256">
    <property type="entry name" value="NADH-UBIQUINONE OXIDOREDUCTASE MLRQ SUBUNIT"/>
    <property type="match status" value="1"/>
</dbReference>
<organism evidence="2 3">
    <name type="scientific">Orchesella cincta</name>
    <name type="common">Springtail</name>
    <name type="synonym">Podura cincta</name>
    <dbReference type="NCBI Taxonomy" id="48709"/>
    <lineage>
        <taxon>Eukaryota</taxon>
        <taxon>Metazoa</taxon>
        <taxon>Ecdysozoa</taxon>
        <taxon>Arthropoda</taxon>
        <taxon>Hexapoda</taxon>
        <taxon>Collembola</taxon>
        <taxon>Entomobryomorpha</taxon>
        <taxon>Entomobryoidea</taxon>
        <taxon>Orchesellidae</taxon>
        <taxon>Orchesellinae</taxon>
        <taxon>Orchesella</taxon>
    </lineage>
</organism>
<dbReference type="EMBL" id="LJIJ01003228">
    <property type="protein sequence ID" value="ODM88763.1"/>
    <property type="molecule type" value="Genomic_DNA"/>
</dbReference>
<name>A0A1D2M717_ORCCI</name>
<dbReference type="Proteomes" id="UP000094527">
    <property type="component" value="Unassembled WGS sequence"/>
</dbReference>
<dbReference type="OrthoDB" id="5511684at2759"/>
<evidence type="ECO:0000256" key="1">
    <source>
        <dbReference type="SAM" id="Phobius"/>
    </source>
</evidence>
<keyword evidence="1" id="KW-1133">Transmembrane helix</keyword>
<gene>
    <name evidence="2" type="ORF">Ocin01_17919</name>
</gene>
<sequence>MRLTRLLRFSAKPPKQDPAQDWRWKFSGLTWKDMKKHYAIIPIYVMTIIAGGMAGGYVYRLASKHPEVSWTKANPEPWNDYRARQYKFVSSGRDYSKGSSAPPYK</sequence>
<dbReference type="InterPro" id="IPR010530">
    <property type="entry name" value="B12D"/>
</dbReference>